<evidence type="ECO:0000313" key="2">
    <source>
        <dbReference type="Proteomes" id="UP000266934"/>
    </source>
</evidence>
<dbReference type="InterPro" id="IPR012036">
    <property type="entry name" value="Phage_Mu_Gp28"/>
</dbReference>
<sequence>MPMLPDPDRIAGAPVLERSPAAVLPGDLPRGGDVPETLDPLADGVLMAHQAEWIADASDLKLGVKGRRTGITFAEALDHTLIAAAKKSAGGQNCFYIGDTKDKGREFVGYVAHFAKVVAKELGAVEEFLFEDQREDGTTSLISAFRVRFASGCRVEALSSRPENIRGLQGTVCIDEAAFHKDVRAVLDSVNALLIWGGKIRVISTHNGVLNPFNDLVREARAKKTPFSVHDIPFSKAVENGLYRRVCLIRGKRWTREAEVAWEAKIRGAYGPRTAAMRQELDAIPAEAEGAALTRVQIEACQQQGIPVVRWTCSDDLKNAPEETRKRTAQDFCEDRLKPILATLDRDRAHVFGEDFARSGDLTAVVPFEIGRDLVRRAKLVLELRNAPFDVQRMVLFYLVERLPRMSGGMLDATGNGAYLAEAAAQKFGASIVEVKLSLEWYRANMPAYIEAFSDRTVVLPADEDILRDHQGLQYVGGIIKVPDDHSTKGADGFNRHGDTAIAGALGYAASRANLPMYAYTPASDLDRPAGVAPPWQAREAEDRDIFRRRGGALW</sequence>
<dbReference type="AlphaFoldDB" id="A0A348FYI7"/>
<dbReference type="InterPro" id="IPR027417">
    <property type="entry name" value="P-loop_NTPase"/>
</dbReference>
<organism evidence="1 2">
    <name type="scientific">Blastochloris tepida</name>
    <dbReference type="NCBI Taxonomy" id="2233851"/>
    <lineage>
        <taxon>Bacteria</taxon>
        <taxon>Pseudomonadati</taxon>
        <taxon>Pseudomonadota</taxon>
        <taxon>Alphaproteobacteria</taxon>
        <taxon>Hyphomicrobiales</taxon>
        <taxon>Blastochloridaceae</taxon>
        <taxon>Blastochloris</taxon>
    </lineage>
</organism>
<evidence type="ECO:0000313" key="1">
    <source>
        <dbReference type="EMBL" id="BBF92370.1"/>
    </source>
</evidence>
<accession>A0A348FYI7</accession>
<dbReference type="Proteomes" id="UP000266934">
    <property type="component" value="Chromosome"/>
</dbReference>
<dbReference type="Gene3D" id="3.40.50.300">
    <property type="entry name" value="P-loop containing nucleotide triphosphate hydrolases"/>
    <property type="match status" value="1"/>
</dbReference>
<dbReference type="KEGG" id="blag:BLTE_10550"/>
<keyword evidence="2" id="KW-1185">Reference proteome</keyword>
<name>A0A348FYI7_9HYPH</name>
<proteinExistence type="predicted"/>
<dbReference type="RefSeq" id="WP_197723270.1">
    <property type="nucleotide sequence ID" value="NZ_AP018907.1"/>
</dbReference>
<gene>
    <name evidence="1" type="ORF">BLTE_10550</name>
</gene>
<dbReference type="EMBL" id="AP018907">
    <property type="protein sequence ID" value="BBF92370.1"/>
    <property type="molecule type" value="Genomic_DNA"/>
</dbReference>
<dbReference type="Gene3D" id="3.30.420.240">
    <property type="match status" value="1"/>
</dbReference>
<reference evidence="1 2" key="1">
    <citation type="submission" date="2018-08" db="EMBL/GenBank/DDBJ databases">
        <title>Complete genome sequencing of Blastochloris tepida GI.</title>
        <authorList>
            <person name="Tsukatani Y."/>
            <person name="Mori H."/>
        </authorList>
    </citation>
    <scope>NUCLEOTIDE SEQUENCE [LARGE SCALE GENOMIC DNA]</scope>
    <source>
        <strain evidence="1 2">GI</strain>
    </source>
</reference>
<protein>
    <recommendedName>
        <fullName evidence="3">Mu-like prophage FluMu protein gp28</fullName>
    </recommendedName>
</protein>
<evidence type="ECO:0008006" key="3">
    <source>
        <dbReference type="Google" id="ProtNLM"/>
    </source>
</evidence>
<dbReference type="PIRSF" id="PIRSF007056">
    <property type="entry name" value="UCP007056"/>
    <property type="match status" value="1"/>
</dbReference>